<evidence type="ECO:0000313" key="2">
    <source>
        <dbReference type="EMBL" id="KIV80090.1"/>
    </source>
</evidence>
<dbReference type="OrthoDB" id="444127at2759"/>
<evidence type="ECO:0000256" key="1">
    <source>
        <dbReference type="ARBA" id="ARBA00022801"/>
    </source>
</evidence>
<dbReference type="GO" id="GO:0016787">
    <property type="term" value="F:hydrolase activity"/>
    <property type="evidence" value="ECO:0007669"/>
    <property type="project" value="UniProtKB-KW"/>
</dbReference>
<dbReference type="AlphaFoldDB" id="A0A0D1VV47"/>
<reference evidence="2 3" key="1">
    <citation type="submission" date="2015-01" db="EMBL/GenBank/DDBJ databases">
        <title>The Genome Sequence of Exophiala sideris CBS121828.</title>
        <authorList>
            <consortium name="The Broad Institute Genomics Platform"/>
            <person name="Cuomo C."/>
            <person name="de Hoog S."/>
            <person name="Gorbushina A."/>
            <person name="Stielow B."/>
            <person name="Teixiera M."/>
            <person name="Abouelleil A."/>
            <person name="Chapman S.B."/>
            <person name="Priest M."/>
            <person name="Young S.K."/>
            <person name="Wortman J."/>
            <person name="Nusbaum C."/>
            <person name="Birren B."/>
        </authorList>
    </citation>
    <scope>NUCLEOTIDE SEQUENCE [LARGE SCALE GENOMIC DNA]</scope>
    <source>
        <strain evidence="2 3">CBS 121828</strain>
    </source>
</reference>
<dbReference type="HOGENOM" id="CLU_045011_3_2_1"/>
<dbReference type="Pfam" id="PF00702">
    <property type="entry name" value="Hydrolase"/>
    <property type="match status" value="1"/>
</dbReference>
<evidence type="ECO:0000313" key="3">
    <source>
        <dbReference type="Proteomes" id="UP000053599"/>
    </source>
</evidence>
<keyword evidence="1" id="KW-0378">Hydrolase</keyword>
<dbReference type="SUPFAM" id="SSF56784">
    <property type="entry name" value="HAD-like"/>
    <property type="match status" value="1"/>
</dbReference>
<name>A0A0D1VV47_9EURO</name>
<gene>
    <name evidence="2" type="ORF">PV11_07617</name>
</gene>
<dbReference type="EMBL" id="KN846953">
    <property type="protein sequence ID" value="KIV80090.1"/>
    <property type="molecule type" value="Genomic_DNA"/>
</dbReference>
<accession>A0A0D1VV47</accession>
<dbReference type="PANTHER" id="PTHR43316">
    <property type="entry name" value="HYDROLASE, HALOACID DELAHOGENASE-RELATED"/>
    <property type="match status" value="1"/>
</dbReference>
<dbReference type="InterPro" id="IPR023214">
    <property type="entry name" value="HAD_sf"/>
</dbReference>
<dbReference type="Gene3D" id="1.10.150.750">
    <property type="match status" value="1"/>
</dbReference>
<dbReference type="PANTHER" id="PTHR43316:SF9">
    <property type="entry name" value="ACID DEHALOGENASE, PUTATIVE (AFU_ORTHOLOGUE AFUA_6G14460)-RELATED"/>
    <property type="match status" value="1"/>
</dbReference>
<dbReference type="InterPro" id="IPR036412">
    <property type="entry name" value="HAD-like_sf"/>
</dbReference>
<protein>
    <submittedName>
        <fullName evidence="2">Haloacid dehalogenase, type II</fullName>
    </submittedName>
</protein>
<dbReference type="Gene3D" id="3.40.50.1000">
    <property type="entry name" value="HAD superfamily/HAD-like"/>
    <property type="match status" value="1"/>
</dbReference>
<proteinExistence type="predicted"/>
<sequence length="260" mass="29235">MKVRPENPKSFRDFKLSSFDCFGTLIDWNEGVYKALEPIWSRLPDSHPLCKDRRGLLSEFSSFEVPLVINNPKRIYSTLLDEAYMTLARSLGQNPPVEEGMAFGASVGDWPAFPDSVAALNRMKKHYKLVILSNVDRASFAKVLAGPLADVQFDAVYTAEDIGSYKPDIHNFEYLLSHIEEDFRLKKDVILHTAQSLRADHAPAKLIGLDSAWIVRGDEGFAMGGEWADYDGKIEYTWKFETMQEISAAVDEDFAAAETA</sequence>
<organism evidence="2 3">
    <name type="scientific">Exophiala sideris</name>
    <dbReference type="NCBI Taxonomy" id="1016849"/>
    <lineage>
        <taxon>Eukaryota</taxon>
        <taxon>Fungi</taxon>
        <taxon>Dikarya</taxon>
        <taxon>Ascomycota</taxon>
        <taxon>Pezizomycotina</taxon>
        <taxon>Eurotiomycetes</taxon>
        <taxon>Chaetothyriomycetidae</taxon>
        <taxon>Chaetothyriales</taxon>
        <taxon>Herpotrichiellaceae</taxon>
        <taxon>Exophiala</taxon>
    </lineage>
</organism>
<dbReference type="InterPro" id="IPR051540">
    <property type="entry name" value="S-2-haloacid_dehalogenase"/>
</dbReference>
<dbReference type="Proteomes" id="UP000053599">
    <property type="component" value="Unassembled WGS sequence"/>
</dbReference>